<dbReference type="OrthoDB" id="7360432at2"/>
<dbReference type="Proteomes" id="UP000199071">
    <property type="component" value="Unassembled WGS sequence"/>
</dbReference>
<feature type="compositionally biased region" description="Basic and acidic residues" evidence="1">
    <location>
        <begin position="67"/>
        <end position="76"/>
    </location>
</feature>
<organism evidence="2 3">
    <name type="scientific">Bauldia litoralis</name>
    <dbReference type="NCBI Taxonomy" id="665467"/>
    <lineage>
        <taxon>Bacteria</taxon>
        <taxon>Pseudomonadati</taxon>
        <taxon>Pseudomonadota</taxon>
        <taxon>Alphaproteobacteria</taxon>
        <taxon>Hyphomicrobiales</taxon>
        <taxon>Kaistiaceae</taxon>
        <taxon>Bauldia</taxon>
    </lineage>
</organism>
<feature type="compositionally biased region" description="Polar residues" evidence="1">
    <location>
        <begin position="56"/>
        <end position="65"/>
    </location>
</feature>
<name>A0A1G6DQ38_9HYPH</name>
<evidence type="ECO:0000313" key="2">
    <source>
        <dbReference type="EMBL" id="SDB47222.1"/>
    </source>
</evidence>
<gene>
    <name evidence="2" type="ORF">SAMN02982931_03610</name>
</gene>
<keyword evidence="3" id="KW-1185">Reference proteome</keyword>
<dbReference type="EMBL" id="FMXQ01000008">
    <property type="protein sequence ID" value="SDB47222.1"/>
    <property type="molecule type" value="Genomic_DNA"/>
</dbReference>
<dbReference type="AlphaFoldDB" id="A0A1G6DQ38"/>
<feature type="region of interest" description="Disordered" evidence="1">
    <location>
        <begin position="41"/>
        <end position="76"/>
    </location>
</feature>
<accession>A0A1G6DQ38</accession>
<evidence type="ECO:0000313" key="3">
    <source>
        <dbReference type="Proteomes" id="UP000199071"/>
    </source>
</evidence>
<proteinExistence type="predicted"/>
<sequence length="76" mass="8154">MTSGSHTAHVGSVIAPDRLTASERLHEIAAILAAGVMRLRTRQSRSLSDRGGESSVDFTPGQSGHANRVETVERDR</sequence>
<reference evidence="2 3" key="1">
    <citation type="submission" date="2016-10" db="EMBL/GenBank/DDBJ databases">
        <authorList>
            <person name="de Groot N.N."/>
        </authorList>
    </citation>
    <scope>NUCLEOTIDE SEQUENCE [LARGE SCALE GENOMIC DNA]</scope>
    <source>
        <strain evidence="2 3">ATCC 35022</strain>
    </source>
</reference>
<dbReference type="STRING" id="665467.SAMN02982931_03610"/>
<evidence type="ECO:0000256" key="1">
    <source>
        <dbReference type="SAM" id="MobiDB-lite"/>
    </source>
</evidence>
<protein>
    <submittedName>
        <fullName evidence="2">Uncharacterized protein</fullName>
    </submittedName>
</protein>